<comment type="caution">
    <text evidence="1">The sequence shown here is derived from an EMBL/GenBank/DDBJ whole genome shotgun (WGS) entry which is preliminary data.</text>
</comment>
<dbReference type="RefSeq" id="WP_325775883.1">
    <property type="nucleotide sequence ID" value="NZ_VTDN01000008.1"/>
</dbReference>
<dbReference type="EMBL" id="VTDN01000008">
    <property type="protein sequence ID" value="MEB5477520.1"/>
    <property type="molecule type" value="Genomic_DNA"/>
</dbReference>
<evidence type="ECO:0000313" key="1">
    <source>
        <dbReference type="EMBL" id="MEB5477520.1"/>
    </source>
</evidence>
<name>A0ABU6DUV9_9GAMM</name>
<protein>
    <submittedName>
        <fullName evidence="1">DUF2247 family protein</fullName>
    </submittedName>
</protein>
<proteinExistence type="predicted"/>
<dbReference type="Proteomes" id="UP001339883">
    <property type="component" value="Unassembled WGS sequence"/>
</dbReference>
<gene>
    <name evidence="1" type="ORF">I2F25_10750</name>
</gene>
<keyword evidence="2" id="KW-1185">Reference proteome</keyword>
<sequence>MRLIADSANDIVYQISKISDSDRHDKEIIAAVELAIVLDSCINRDIVYSLIDIAKFWDIWACWPNVKLFYYQGTNHELDPNDYYSKENFDLIHQKSREWSNKILNS</sequence>
<reference evidence="1 2" key="1">
    <citation type="submission" date="2019-08" db="EMBL/GenBank/DDBJ databases">
        <title>Five species of Acinetobacter isolated from floral nectar and animal pollinators.</title>
        <authorList>
            <person name="Hendry T.A."/>
        </authorList>
    </citation>
    <scope>NUCLEOTIDE SEQUENCE [LARGE SCALE GENOMIC DNA]</scope>
    <source>
        <strain evidence="1 2">MD18.27</strain>
    </source>
</reference>
<organism evidence="1 2">
    <name type="scientific">Acinetobacter pollinis</name>
    <dbReference type="NCBI Taxonomy" id="2605270"/>
    <lineage>
        <taxon>Bacteria</taxon>
        <taxon>Pseudomonadati</taxon>
        <taxon>Pseudomonadota</taxon>
        <taxon>Gammaproteobacteria</taxon>
        <taxon>Moraxellales</taxon>
        <taxon>Moraxellaceae</taxon>
        <taxon>Acinetobacter</taxon>
    </lineage>
</organism>
<accession>A0ABU6DUV9</accession>
<evidence type="ECO:0000313" key="2">
    <source>
        <dbReference type="Proteomes" id="UP001339883"/>
    </source>
</evidence>